<gene>
    <name evidence="2" type="ORF">SAMN04515654_12161</name>
</gene>
<proteinExistence type="predicted"/>
<protein>
    <submittedName>
        <fullName evidence="2">Uncharacterized protein</fullName>
    </submittedName>
</protein>
<accession>A0A1G8PWY6</accession>
<evidence type="ECO:0000313" key="3">
    <source>
        <dbReference type="Proteomes" id="UP000198945"/>
    </source>
</evidence>
<dbReference type="EMBL" id="FNEH01000021">
    <property type="protein sequence ID" value="SDI97069.1"/>
    <property type="molecule type" value="Genomic_DNA"/>
</dbReference>
<reference evidence="2 3" key="1">
    <citation type="submission" date="2016-10" db="EMBL/GenBank/DDBJ databases">
        <authorList>
            <person name="de Groot N.N."/>
        </authorList>
    </citation>
    <scope>NUCLEOTIDE SEQUENCE [LARGE SCALE GENOMIC DNA]</scope>
    <source>
        <strain evidence="2 3">WG7</strain>
    </source>
</reference>
<organism evidence="2 3">
    <name type="scientific">Halanaerobium congolense</name>
    <dbReference type="NCBI Taxonomy" id="54121"/>
    <lineage>
        <taxon>Bacteria</taxon>
        <taxon>Bacillati</taxon>
        <taxon>Bacillota</taxon>
        <taxon>Clostridia</taxon>
        <taxon>Halanaerobiales</taxon>
        <taxon>Halanaerobiaceae</taxon>
        <taxon>Halanaerobium</taxon>
    </lineage>
</organism>
<dbReference type="Proteomes" id="UP000198945">
    <property type="component" value="Unassembled WGS sequence"/>
</dbReference>
<name>A0A1G8PWY6_9FIRM</name>
<sequence>MKKSVEELLEEQLEMLCESNEIITKFAAKNEICDSLVQVHETVNDSIIEISELLIGKNRIKKTEYIVPELKIRTSAQKNFIPEDSDNGKHLNSKMTTPD</sequence>
<dbReference type="AlphaFoldDB" id="A0A1G8PWY6"/>
<evidence type="ECO:0000256" key="1">
    <source>
        <dbReference type="SAM" id="MobiDB-lite"/>
    </source>
</evidence>
<evidence type="ECO:0000313" key="2">
    <source>
        <dbReference type="EMBL" id="SDI97069.1"/>
    </source>
</evidence>
<dbReference type="RefSeq" id="WP_089716436.1">
    <property type="nucleotide sequence ID" value="NZ_FNEH01000021.1"/>
</dbReference>
<feature type="region of interest" description="Disordered" evidence="1">
    <location>
        <begin position="78"/>
        <end position="99"/>
    </location>
</feature>